<reference evidence="1 2" key="1">
    <citation type="submission" date="2024-08" db="EMBL/GenBank/DDBJ databases">
        <title>Insights into the chromosomal genome structure of Flemingia macrophylla.</title>
        <authorList>
            <person name="Ding Y."/>
            <person name="Zhao Y."/>
            <person name="Bi W."/>
            <person name="Wu M."/>
            <person name="Zhao G."/>
            <person name="Gong Y."/>
            <person name="Li W."/>
            <person name="Zhang P."/>
        </authorList>
    </citation>
    <scope>NUCLEOTIDE SEQUENCE [LARGE SCALE GENOMIC DNA]</scope>
    <source>
        <strain evidence="1">DYQJB</strain>
        <tissue evidence="1">Leaf</tissue>
    </source>
</reference>
<organism evidence="1 2">
    <name type="scientific">Flemingia macrophylla</name>
    <dbReference type="NCBI Taxonomy" id="520843"/>
    <lineage>
        <taxon>Eukaryota</taxon>
        <taxon>Viridiplantae</taxon>
        <taxon>Streptophyta</taxon>
        <taxon>Embryophyta</taxon>
        <taxon>Tracheophyta</taxon>
        <taxon>Spermatophyta</taxon>
        <taxon>Magnoliopsida</taxon>
        <taxon>eudicotyledons</taxon>
        <taxon>Gunneridae</taxon>
        <taxon>Pentapetalae</taxon>
        <taxon>rosids</taxon>
        <taxon>fabids</taxon>
        <taxon>Fabales</taxon>
        <taxon>Fabaceae</taxon>
        <taxon>Papilionoideae</taxon>
        <taxon>50 kb inversion clade</taxon>
        <taxon>NPAAA clade</taxon>
        <taxon>indigoferoid/millettioid clade</taxon>
        <taxon>Phaseoleae</taxon>
        <taxon>Flemingia</taxon>
    </lineage>
</organism>
<dbReference type="AlphaFoldDB" id="A0ABD1MXE9"/>
<gene>
    <name evidence="1" type="ORF">Fmac_008438</name>
</gene>
<evidence type="ECO:0000313" key="2">
    <source>
        <dbReference type="Proteomes" id="UP001603857"/>
    </source>
</evidence>
<comment type="caution">
    <text evidence="1">The sequence shown here is derived from an EMBL/GenBank/DDBJ whole genome shotgun (WGS) entry which is preliminary data.</text>
</comment>
<accession>A0ABD1MXE9</accession>
<keyword evidence="2" id="KW-1185">Reference proteome</keyword>
<name>A0ABD1MXE9_9FABA</name>
<evidence type="ECO:0000313" key="1">
    <source>
        <dbReference type="EMBL" id="KAL2340498.1"/>
    </source>
</evidence>
<proteinExistence type="predicted"/>
<sequence>MHTCILSMHSHSMHSSKKKKIQKVYASIRLIQVSCIRVHTHSMYSYHSKTNE</sequence>
<dbReference type="Proteomes" id="UP001603857">
    <property type="component" value="Unassembled WGS sequence"/>
</dbReference>
<dbReference type="EMBL" id="JBGMDY010000003">
    <property type="protein sequence ID" value="KAL2340498.1"/>
    <property type="molecule type" value="Genomic_DNA"/>
</dbReference>
<protein>
    <submittedName>
        <fullName evidence="1">Uncharacterized protein</fullName>
    </submittedName>
</protein>